<comment type="caution">
    <text evidence="1">The sequence shown here is derived from an EMBL/GenBank/DDBJ whole genome shotgun (WGS) entry which is preliminary data.</text>
</comment>
<accession>A0AAN9EPX6</accession>
<evidence type="ECO:0000313" key="1">
    <source>
        <dbReference type="EMBL" id="KAK7260311.1"/>
    </source>
</evidence>
<protein>
    <submittedName>
        <fullName evidence="1">Uncharacterized protein</fullName>
    </submittedName>
</protein>
<dbReference type="EMBL" id="JAYWIO010000005">
    <property type="protein sequence ID" value="KAK7260311.1"/>
    <property type="molecule type" value="Genomic_DNA"/>
</dbReference>
<organism evidence="1 2">
    <name type="scientific">Crotalaria pallida</name>
    <name type="common">Smooth rattlebox</name>
    <name type="synonym">Crotalaria striata</name>
    <dbReference type="NCBI Taxonomy" id="3830"/>
    <lineage>
        <taxon>Eukaryota</taxon>
        <taxon>Viridiplantae</taxon>
        <taxon>Streptophyta</taxon>
        <taxon>Embryophyta</taxon>
        <taxon>Tracheophyta</taxon>
        <taxon>Spermatophyta</taxon>
        <taxon>Magnoliopsida</taxon>
        <taxon>eudicotyledons</taxon>
        <taxon>Gunneridae</taxon>
        <taxon>Pentapetalae</taxon>
        <taxon>rosids</taxon>
        <taxon>fabids</taxon>
        <taxon>Fabales</taxon>
        <taxon>Fabaceae</taxon>
        <taxon>Papilionoideae</taxon>
        <taxon>50 kb inversion clade</taxon>
        <taxon>genistoids sensu lato</taxon>
        <taxon>core genistoids</taxon>
        <taxon>Crotalarieae</taxon>
        <taxon>Crotalaria</taxon>
    </lineage>
</organism>
<keyword evidence="2" id="KW-1185">Reference proteome</keyword>
<sequence>MQFCYHFQIYVIRIRSSFGNQYLDGLFLPLFKDRHKYEPLSPCVLNAVSYMLTSLYVLFEDILSRKVGRTKVP</sequence>
<dbReference type="AlphaFoldDB" id="A0AAN9EPX6"/>
<name>A0AAN9EPX6_CROPI</name>
<proteinExistence type="predicted"/>
<gene>
    <name evidence="1" type="ORF">RIF29_26265</name>
</gene>
<evidence type="ECO:0000313" key="2">
    <source>
        <dbReference type="Proteomes" id="UP001372338"/>
    </source>
</evidence>
<dbReference type="Proteomes" id="UP001372338">
    <property type="component" value="Unassembled WGS sequence"/>
</dbReference>
<reference evidence="1 2" key="1">
    <citation type="submission" date="2024-01" db="EMBL/GenBank/DDBJ databases">
        <title>The genomes of 5 underutilized Papilionoideae crops provide insights into root nodulation and disease resistanc.</title>
        <authorList>
            <person name="Yuan L."/>
        </authorList>
    </citation>
    <scope>NUCLEOTIDE SEQUENCE [LARGE SCALE GENOMIC DNA]</scope>
    <source>
        <strain evidence="1">ZHUSHIDOU_FW_LH</strain>
        <tissue evidence="1">Leaf</tissue>
    </source>
</reference>